<sequence length="758" mass="82860">MPEPVAGPRTLYDKIWDNHVVRHTDDGTTILYIDRHIIHEVSTPQAFDGLNEAGRRVRRPESTLGTVDHNTPTANREKYTDDESFISDVEARHQVVLMEKNCQDHGVVYFSLADKRQGICHIVGPEQGFTLPGCTVVCGDSHTSTHGAFGAIAFGIGTTEVQHVLATQCSYQRHSKNMKIQIDGTLHPHVSSKDVILHVIGVIGTAGGTGHAIEYCGTTVEAMTMEARMSMCNMSIEAGARCGLVKPDATTYAYIKGRPLAPKGAKWDQAVKFWDSLASDPDAHWDTEVFIKAEDIAPTVTWGTSPQEVAPVTGIVPYPANADTEQRQKAMERMLEYMGLTAGTPIEDIKVDKVFIGSCTNSRIEDLRNAAAVASGRKVAPGVYAMVVPGSGNIKIQAEKEGLDRIFKAAGFDWREAGCSMCLAMNEDKLQPGERCASTSNRNFEGRQGAGGRTHLMSPAMAAAAAITGHITDVRKLPPVPQGSAEPKVEIGEPHPFAPLAHPFSEVVAAAVKAGKQVPAPVHKHADAKTGIPKFGVDGILKGYAAPMDKSNVDTDQVLPKEYLKKISKKGLKEGLFKPMRFDAQTGKEITDFVLNRAPYDHAKILVARYNFGCGSSREHAPWALQDFGFGAFIAESYGEIFYNNSTKNGLLPVVLPKDQVELCMQDANAGLELSIDLPNQVVIRPNGEKFPFQVNPFIKHCLIEGLDDISLTLMHEKEIEAYEEIRKQSYPWLDGNGYLQTDELGRIRVLHEGIADW</sequence>
<keyword evidence="11" id="KW-0479">Metal-binding</keyword>
<dbReference type="FunFam" id="3.20.19.10:FF:000003">
    <property type="entry name" value="3-isopropylmalate dehydratase small subunit"/>
    <property type="match status" value="1"/>
</dbReference>
<dbReference type="PRINTS" id="PR00415">
    <property type="entry name" value="ACONITASE"/>
</dbReference>
<dbReference type="InterPro" id="IPR000573">
    <property type="entry name" value="AconitaseA/IPMdHydase_ssu_swvl"/>
</dbReference>
<comment type="catalytic activity">
    <reaction evidence="1">
        <text>(2R,3S)-3-isopropylmalate = (2S)-2-isopropylmalate</text>
        <dbReference type="Rhea" id="RHEA:32287"/>
        <dbReference type="ChEBI" id="CHEBI:1178"/>
        <dbReference type="ChEBI" id="CHEBI:35121"/>
        <dbReference type="EC" id="4.2.1.33"/>
    </reaction>
</comment>
<evidence type="ECO:0000256" key="2">
    <source>
        <dbReference type="ARBA" id="ARBA00001966"/>
    </source>
</evidence>
<gene>
    <name evidence="20" type="ORF">CALCODRAFT_501529</name>
</gene>
<keyword evidence="8" id="KW-0432">Leucine biosynthesis</keyword>
<feature type="domain" description="Aconitase/3-isopropylmalate dehydratase large subunit alpha/beta/alpha" evidence="18">
    <location>
        <begin position="13"/>
        <end position="469"/>
    </location>
</feature>
<organism evidence="20 21">
    <name type="scientific">Calocera cornea HHB12733</name>
    <dbReference type="NCBI Taxonomy" id="1353952"/>
    <lineage>
        <taxon>Eukaryota</taxon>
        <taxon>Fungi</taxon>
        <taxon>Dikarya</taxon>
        <taxon>Basidiomycota</taxon>
        <taxon>Agaricomycotina</taxon>
        <taxon>Dacrymycetes</taxon>
        <taxon>Dacrymycetales</taxon>
        <taxon>Dacrymycetaceae</taxon>
        <taxon>Calocera</taxon>
    </lineage>
</organism>
<evidence type="ECO:0000256" key="15">
    <source>
        <dbReference type="ARBA" id="ARBA00023304"/>
    </source>
</evidence>
<dbReference type="PANTHER" id="PTHR43822">
    <property type="entry name" value="HOMOACONITASE, MITOCHONDRIAL-RELATED"/>
    <property type="match status" value="1"/>
</dbReference>
<keyword evidence="10" id="KW-0028">Amino-acid biosynthesis</keyword>
<evidence type="ECO:0000256" key="10">
    <source>
        <dbReference type="ARBA" id="ARBA00022605"/>
    </source>
</evidence>
<evidence type="ECO:0000256" key="8">
    <source>
        <dbReference type="ARBA" id="ARBA00022430"/>
    </source>
</evidence>
<evidence type="ECO:0000259" key="18">
    <source>
        <dbReference type="Pfam" id="PF00330"/>
    </source>
</evidence>
<evidence type="ECO:0000313" key="21">
    <source>
        <dbReference type="Proteomes" id="UP000076842"/>
    </source>
</evidence>
<protein>
    <recommendedName>
        <fullName evidence="7">3-isopropylmalate dehydratase</fullName>
        <ecNumber evidence="6">4.2.1.33</ecNumber>
    </recommendedName>
    <alternativeName>
        <fullName evidence="16">Alpha-IPM isomerase</fullName>
    </alternativeName>
    <alternativeName>
        <fullName evidence="17">Isopropylmalate isomerase</fullName>
    </alternativeName>
</protein>
<accession>A0A165DKL7</accession>
<evidence type="ECO:0000256" key="6">
    <source>
        <dbReference type="ARBA" id="ARBA00011998"/>
    </source>
</evidence>
<keyword evidence="14" id="KW-0456">Lyase</keyword>
<dbReference type="InterPro" id="IPR004431">
    <property type="entry name" value="3-IsopropMal_deHydase_ssu"/>
</dbReference>
<dbReference type="Proteomes" id="UP000076842">
    <property type="component" value="Unassembled WGS sequence"/>
</dbReference>
<dbReference type="STRING" id="1353952.A0A165DKL7"/>
<dbReference type="CDD" id="cd01583">
    <property type="entry name" value="IPMI"/>
    <property type="match status" value="1"/>
</dbReference>
<dbReference type="GO" id="GO:0046872">
    <property type="term" value="F:metal ion binding"/>
    <property type="evidence" value="ECO:0007669"/>
    <property type="project" value="UniProtKB-KW"/>
</dbReference>
<evidence type="ECO:0000256" key="14">
    <source>
        <dbReference type="ARBA" id="ARBA00023239"/>
    </source>
</evidence>
<dbReference type="InterPro" id="IPR015928">
    <property type="entry name" value="Aconitase/3IPM_dehydase_swvl"/>
</dbReference>
<dbReference type="InterPro" id="IPR015931">
    <property type="entry name" value="Acnase/IPM_dHydase_lsu_aba_1/3"/>
</dbReference>
<evidence type="ECO:0000256" key="4">
    <source>
        <dbReference type="ARBA" id="ARBA00004729"/>
    </source>
</evidence>
<comment type="similarity">
    <text evidence="5">Belongs to the aconitase/IPM isomerase family.</text>
</comment>
<dbReference type="PROSITE" id="PS01244">
    <property type="entry name" value="ACONITASE_2"/>
    <property type="match status" value="1"/>
</dbReference>
<dbReference type="PROSITE" id="PS00450">
    <property type="entry name" value="ACONITASE_1"/>
    <property type="match status" value="1"/>
</dbReference>
<dbReference type="NCBIfam" id="NF009116">
    <property type="entry name" value="PRK12466.1"/>
    <property type="match status" value="1"/>
</dbReference>
<keyword evidence="20" id="KW-0413">Isomerase</keyword>
<evidence type="ECO:0000259" key="19">
    <source>
        <dbReference type="Pfam" id="PF00694"/>
    </source>
</evidence>
<dbReference type="Pfam" id="PF00330">
    <property type="entry name" value="Aconitase"/>
    <property type="match status" value="1"/>
</dbReference>
<keyword evidence="9" id="KW-0004">4Fe-4S</keyword>
<dbReference type="GO" id="GO:0009316">
    <property type="term" value="C:3-isopropylmalate dehydratase complex"/>
    <property type="evidence" value="ECO:0007669"/>
    <property type="project" value="InterPro"/>
</dbReference>
<evidence type="ECO:0000256" key="11">
    <source>
        <dbReference type="ARBA" id="ARBA00022723"/>
    </source>
</evidence>
<keyword evidence="12" id="KW-0408">Iron</keyword>
<dbReference type="GO" id="GO:0016853">
    <property type="term" value="F:isomerase activity"/>
    <property type="evidence" value="ECO:0007669"/>
    <property type="project" value="UniProtKB-KW"/>
</dbReference>
<dbReference type="Pfam" id="PF00694">
    <property type="entry name" value="Aconitase_C"/>
    <property type="match status" value="1"/>
</dbReference>
<evidence type="ECO:0000256" key="13">
    <source>
        <dbReference type="ARBA" id="ARBA00023014"/>
    </source>
</evidence>
<dbReference type="FunCoup" id="A0A165DKL7">
    <property type="interactions" value="119"/>
</dbReference>
<dbReference type="AlphaFoldDB" id="A0A165DKL7"/>
<dbReference type="NCBIfam" id="NF002458">
    <property type="entry name" value="PRK01641.1"/>
    <property type="match status" value="1"/>
</dbReference>
<dbReference type="EMBL" id="KV424048">
    <property type="protein sequence ID" value="KZT53020.1"/>
    <property type="molecule type" value="Genomic_DNA"/>
</dbReference>
<dbReference type="HAMAP" id="MF_01026">
    <property type="entry name" value="LeuC_type1"/>
    <property type="match status" value="1"/>
</dbReference>
<dbReference type="FunFam" id="3.30.499.10:FF:000007">
    <property type="entry name" value="3-isopropylmalate dehydratase large subunit"/>
    <property type="match status" value="1"/>
</dbReference>
<dbReference type="Gene3D" id="3.20.19.10">
    <property type="entry name" value="Aconitase, domain 4"/>
    <property type="match status" value="1"/>
</dbReference>
<dbReference type="InterPro" id="IPR050067">
    <property type="entry name" value="IPM_dehydratase_rel_enz"/>
</dbReference>
<comment type="cofactor">
    <cofactor evidence="2">
        <name>[4Fe-4S] cluster</name>
        <dbReference type="ChEBI" id="CHEBI:49883"/>
    </cofactor>
</comment>
<evidence type="ECO:0000256" key="16">
    <source>
        <dbReference type="ARBA" id="ARBA00031631"/>
    </source>
</evidence>
<dbReference type="PANTHER" id="PTHR43822:SF9">
    <property type="entry name" value="3-ISOPROPYLMALATE DEHYDRATASE"/>
    <property type="match status" value="1"/>
</dbReference>
<evidence type="ECO:0000256" key="3">
    <source>
        <dbReference type="ARBA" id="ARBA00002695"/>
    </source>
</evidence>
<dbReference type="HAMAP" id="MF_01031">
    <property type="entry name" value="LeuD_type1"/>
    <property type="match status" value="1"/>
</dbReference>
<dbReference type="Gene3D" id="3.30.499.10">
    <property type="entry name" value="Aconitase, domain 3"/>
    <property type="match status" value="2"/>
</dbReference>
<dbReference type="InterPro" id="IPR001030">
    <property type="entry name" value="Acoase/IPM_deHydtase_lsu_aba"/>
</dbReference>
<dbReference type="NCBIfam" id="TIGR00170">
    <property type="entry name" value="leuC"/>
    <property type="match status" value="1"/>
</dbReference>
<dbReference type="GO" id="GO:0003861">
    <property type="term" value="F:3-isopropylmalate dehydratase activity"/>
    <property type="evidence" value="ECO:0007669"/>
    <property type="project" value="UniProtKB-EC"/>
</dbReference>
<dbReference type="UniPathway" id="UPA00048">
    <property type="reaction ID" value="UER00071"/>
</dbReference>
<evidence type="ECO:0000313" key="20">
    <source>
        <dbReference type="EMBL" id="KZT53020.1"/>
    </source>
</evidence>
<reference evidence="20 21" key="1">
    <citation type="journal article" date="2016" name="Mol. Biol. Evol.">
        <title>Comparative Genomics of Early-Diverging Mushroom-Forming Fungi Provides Insights into the Origins of Lignocellulose Decay Capabilities.</title>
        <authorList>
            <person name="Nagy L.G."/>
            <person name="Riley R."/>
            <person name="Tritt A."/>
            <person name="Adam C."/>
            <person name="Daum C."/>
            <person name="Floudas D."/>
            <person name="Sun H."/>
            <person name="Yadav J.S."/>
            <person name="Pangilinan J."/>
            <person name="Larsson K.H."/>
            <person name="Matsuura K."/>
            <person name="Barry K."/>
            <person name="Labutti K."/>
            <person name="Kuo R."/>
            <person name="Ohm R.A."/>
            <person name="Bhattacharya S.S."/>
            <person name="Shirouzu T."/>
            <person name="Yoshinaga Y."/>
            <person name="Martin F.M."/>
            <person name="Grigoriev I.V."/>
            <person name="Hibbett D.S."/>
        </authorList>
    </citation>
    <scope>NUCLEOTIDE SEQUENCE [LARGE SCALE GENOMIC DNA]</scope>
    <source>
        <strain evidence="20 21">HHB12733</strain>
    </source>
</reference>
<feature type="domain" description="Aconitase A/isopropylmalate dehydratase small subunit swivel" evidence="19">
    <location>
        <begin position="541"/>
        <end position="658"/>
    </location>
</feature>
<proteinExistence type="inferred from homology"/>
<name>A0A165DKL7_9BASI</name>
<dbReference type="InterPro" id="IPR033941">
    <property type="entry name" value="IPMI_cat"/>
</dbReference>
<dbReference type="InParanoid" id="A0A165DKL7"/>
<dbReference type="InterPro" id="IPR004430">
    <property type="entry name" value="3-IsopropMal_deHydase_lsu"/>
</dbReference>
<dbReference type="SUPFAM" id="SSF53732">
    <property type="entry name" value="Aconitase iron-sulfur domain"/>
    <property type="match status" value="1"/>
</dbReference>
<keyword evidence="15" id="KW-0100">Branched-chain amino acid biosynthesis</keyword>
<dbReference type="InterPro" id="IPR018136">
    <property type="entry name" value="Aconitase_4Fe-4S_BS"/>
</dbReference>
<dbReference type="InterPro" id="IPR033940">
    <property type="entry name" value="IPMI_Swivel"/>
</dbReference>
<dbReference type="OrthoDB" id="2279155at2759"/>
<dbReference type="NCBIfam" id="NF004016">
    <property type="entry name" value="PRK05478.1"/>
    <property type="match status" value="1"/>
</dbReference>
<dbReference type="InterPro" id="IPR036008">
    <property type="entry name" value="Aconitase_4Fe-4S_dom"/>
</dbReference>
<evidence type="ECO:0000256" key="17">
    <source>
        <dbReference type="ARBA" id="ARBA00033368"/>
    </source>
</evidence>
<dbReference type="CDD" id="cd01577">
    <property type="entry name" value="IPMI_Swivel"/>
    <property type="match status" value="1"/>
</dbReference>
<comment type="pathway">
    <text evidence="4">Amino-acid biosynthesis; L-leucine biosynthesis; L-leucine from 3-methyl-2-oxobutanoate: step 2/4.</text>
</comment>
<keyword evidence="21" id="KW-1185">Reference proteome</keyword>
<evidence type="ECO:0000256" key="9">
    <source>
        <dbReference type="ARBA" id="ARBA00022485"/>
    </source>
</evidence>
<comment type="function">
    <text evidence="3">Catalyzes the isomerization between 2-isopropylmalate and 3-isopropylmalate, via the formation of 2-isopropylmaleate.</text>
</comment>
<evidence type="ECO:0000256" key="1">
    <source>
        <dbReference type="ARBA" id="ARBA00000491"/>
    </source>
</evidence>
<dbReference type="GO" id="GO:0051539">
    <property type="term" value="F:4 iron, 4 sulfur cluster binding"/>
    <property type="evidence" value="ECO:0007669"/>
    <property type="project" value="UniProtKB-KW"/>
</dbReference>
<evidence type="ECO:0000256" key="12">
    <source>
        <dbReference type="ARBA" id="ARBA00023004"/>
    </source>
</evidence>
<keyword evidence="13" id="KW-0411">Iron-sulfur</keyword>
<dbReference type="GO" id="GO:0009098">
    <property type="term" value="P:L-leucine biosynthetic process"/>
    <property type="evidence" value="ECO:0007669"/>
    <property type="project" value="UniProtKB-UniPathway"/>
</dbReference>
<evidence type="ECO:0000256" key="7">
    <source>
        <dbReference type="ARBA" id="ARBA00014371"/>
    </source>
</evidence>
<dbReference type="SUPFAM" id="SSF52016">
    <property type="entry name" value="LeuD/IlvD-like"/>
    <property type="match status" value="1"/>
</dbReference>
<dbReference type="EC" id="4.2.1.33" evidence="6"/>
<dbReference type="NCBIfam" id="TIGR00171">
    <property type="entry name" value="leuD"/>
    <property type="match status" value="1"/>
</dbReference>
<evidence type="ECO:0000256" key="5">
    <source>
        <dbReference type="ARBA" id="ARBA00007185"/>
    </source>
</evidence>